<dbReference type="InterPro" id="IPR014710">
    <property type="entry name" value="RmlC-like_jellyroll"/>
</dbReference>
<evidence type="ECO:0000313" key="2">
    <source>
        <dbReference type="Proteomes" id="UP000053557"/>
    </source>
</evidence>
<dbReference type="EMBL" id="LPVJ01000052">
    <property type="protein sequence ID" value="KUO95376.1"/>
    <property type="molecule type" value="Genomic_DNA"/>
</dbReference>
<comment type="caution">
    <text evidence="1">The sequence shown here is derived from an EMBL/GenBank/DDBJ whole genome shotgun (WGS) entry which is preliminary data.</text>
</comment>
<dbReference type="Proteomes" id="UP000053557">
    <property type="component" value="Unassembled WGS sequence"/>
</dbReference>
<dbReference type="RefSeq" id="WP_153005134.1">
    <property type="nucleotide sequence ID" value="NZ_LPVJ01000052.1"/>
</dbReference>
<dbReference type="Gene3D" id="2.60.120.10">
    <property type="entry name" value="Jelly Rolls"/>
    <property type="match status" value="1"/>
</dbReference>
<dbReference type="InterPro" id="IPR011051">
    <property type="entry name" value="RmlC_Cupin_sf"/>
</dbReference>
<dbReference type="AlphaFoldDB" id="A0A117SXH7"/>
<evidence type="ECO:0000313" key="1">
    <source>
        <dbReference type="EMBL" id="KUO95376.1"/>
    </source>
</evidence>
<evidence type="ECO:0008006" key="3">
    <source>
        <dbReference type="Google" id="ProtNLM"/>
    </source>
</evidence>
<gene>
    <name evidence="1" type="ORF">ATW55_11010</name>
</gene>
<organism evidence="1 2">
    <name type="scientific">Ferroacidibacillus organovorans</name>
    <dbReference type="NCBI Taxonomy" id="1765683"/>
    <lineage>
        <taxon>Bacteria</taxon>
        <taxon>Bacillati</taxon>
        <taxon>Bacillota</taxon>
        <taxon>Bacilli</taxon>
        <taxon>Bacillales</taxon>
        <taxon>Alicyclobacillaceae</taxon>
        <taxon>Ferroacidibacillus</taxon>
    </lineage>
</organism>
<dbReference type="OrthoDB" id="9785474at2"/>
<reference evidence="1 2" key="1">
    <citation type="submission" date="2015-12" db="EMBL/GenBank/DDBJ databases">
        <title>Draft genome sequence of Acidibacillus ferrooxidans ITV001, isolated from a chalcopyrite acid mine drainage site in Brazil.</title>
        <authorList>
            <person name="Dall'Agnol H."/>
            <person name="Nancucheo I."/>
            <person name="Johnson B."/>
            <person name="Oliveira R."/>
            <person name="Leite L."/>
            <person name="Pylro V."/>
            <person name="Nunes G.L."/>
            <person name="Tzotzos G."/>
            <person name="Fernandes G.R."/>
            <person name="Dutra J."/>
            <person name="Orellana S.C."/>
            <person name="Oliveira G."/>
        </authorList>
    </citation>
    <scope>NUCLEOTIDE SEQUENCE [LARGE SCALE GENOMIC DNA]</scope>
    <source>
        <strain evidence="2">ITV01</strain>
    </source>
</reference>
<sequence>MDLYSLQFRDKKIERVCQRGKSKFMQLSLQAGEGIEEHLAPLLLAVVILKGRIAFSTGNQKKEIGELEMLTLDANTLHAVEALEQSIVLLVLTPDDEEKREGIAQ</sequence>
<protein>
    <recommendedName>
        <fullName evidence="3">Cupin 2 conserved barrel domain-containing protein</fullName>
    </recommendedName>
</protein>
<dbReference type="SUPFAM" id="SSF51182">
    <property type="entry name" value="RmlC-like cupins"/>
    <property type="match status" value="1"/>
</dbReference>
<keyword evidence="2" id="KW-1185">Reference proteome</keyword>
<accession>A0A117SXH7</accession>
<proteinExistence type="predicted"/>
<name>A0A117SXH7_9BACL</name>